<evidence type="ECO:0000259" key="1">
    <source>
        <dbReference type="PROSITE" id="PS50035"/>
    </source>
</evidence>
<sequence length="517" mass="57662">MGRFWRLALVAILSILVLIGCASLPELDGRTQSSALGLAESRQTQLGQSFAPKVDLHPGKSGIYPLDDALDAFAARLVLAQNAEQTLDVQYYIWRNDKTGRLLLSALYEAAERGVRVRLLLDDLNTRSLEGVLYHLHAHENIEVRLFNPFVHRNSRVWGFVTDFNRANRRMHNKSFTADNQATIVGGRNIGDGYFGTDENLLFADLDVLAIGPVVQEVSLDFDHFWASRSAFPLDFVADVTRKSSRYAPEPIAEMMAAEEAVSAYLQTVSNTPRVRALMAGELPFIWANAIMVSDDPSKGLGDAEGAQLISYQLQRAIGNPERYFELVSPYFVPTRAGTDALIALAEQGVQITILTNSLAATDVAIVHAGYAKWRKPLLEAGIRIFEMRRISHNGGSEEEPPPRFGSGAASLHAKTFAVDGERIFVGSFNFDPRSVALNTELGFVIESPELARRIDQTFVERMPLLAYELRLSPQGRLYWLERNAGEIIRHDVDPHTTRFKRAAVRTLSWLPIDWLL</sequence>
<evidence type="ECO:0000313" key="2">
    <source>
        <dbReference type="EMBL" id="RUO35172.1"/>
    </source>
</evidence>
<keyword evidence="3" id="KW-1185">Reference proteome</keyword>
<dbReference type="GO" id="GO:0032049">
    <property type="term" value="P:cardiolipin biosynthetic process"/>
    <property type="evidence" value="ECO:0007669"/>
    <property type="project" value="UniProtKB-ARBA"/>
</dbReference>
<dbReference type="PANTHER" id="PTHR21248:SF12">
    <property type="entry name" value="CARDIOLIPIN SYNTHASE C"/>
    <property type="match status" value="1"/>
</dbReference>
<dbReference type="InterPro" id="IPR025202">
    <property type="entry name" value="PLD-like_dom"/>
</dbReference>
<dbReference type="CDD" id="cd09113">
    <property type="entry name" value="PLDc_ymdC_like_2"/>
    <property type="match status" value="1"/>
</dbReference>
<evidence type="ECO:0000313" key="3">
    <source>
        <dbReference type="Proteomes" id="UP000288405"/>
    </source>
</evidence>
<organism evidence="2 3">
    <name type="scientific">Aliidiomarina sanyensis</name>
    <dbReference type="NCBI Taxonomy" id="1249555"/>
    <lineage>
        <taxon>Bacteria</taxon>
        <taxon>Pseudomonadati</taxon>
        <taxon>Pseudomonadota</taxon>
        <taxon>Gammaproteobacteria</taxon>
        <taxon>Alteromonadales</taxon>
        <taxon>Idiomarinaceae</taxon>
        <taxon>Aliidiomarina</taxon>
    </lineage>
</organism>
<dbReference type="InterPro" id="IPR001736">
    <property type="entry name" value="PLipase_D/transphosphatidylase"/>
</dbReference>
<dbReference type="PROSITE" id="PS51257">
    <property type="entry name" value="PROKAR_LIPOPROTEIN"/>
    <property type="match status" value="1"/>
</dbReference>
<dbReference type="Gene3D" id="3.30.870.10">
    <property type="entry name" value="Endonuclease Chain A"/>
    <property type="match status" value="2"/>
</dbReference>
<dbReference type="PANTHER" id="PTHR21248">
    <property type="entry name" value="CARDIOLIPIN SYNTHASE"/>
    <property type="match status" value="1"/>
</dbReference>
<accession>A0A432WMX8</accession>
<dbReference type="Proteomes" id="UP000288405">
    <property type="component" value="Unassembled WGS sequence"/>
</dbReference>
<dbReference type="OrthoDB" id="9814092at2"/>
<proteinExistence type="predicted"/>
<gene>
    <name evidence="2" type="ORF">CWE11_03815</name>
</gene>
<comment type="caution">
    <text evidence="2">The sequence shown here is derived from an EMBL/GenBank/DDBJ whole genome shotgun (WGS) entry which is preliminary data.</text>
</comment>
<dbReference type="RefSeq" id="WP_126776289.1">
    <property type="nucleotide sequence ID" value="NZ_PIPM01000003.1"/>
</dbReference>
<dbReference type="EMBL" id="PIPM01000003">
    <property type="protein sequence ID" value="RUO35172.1"/>
    <property type="molecule type" value="Genomic_DNA"/>
</dbReference>
<reference evidence="2 3" key="1">
    <citation type="journal article" date="2011" name="Front. Microbiol.">
        <title>Genomic signatures of strain selection and enhancement in Bacillus atrophaeus var. globigii, a historical biowarfare simulant.</title>
        <authorList>
            <person name="Gibbons H.S."/>
            <person name="Broomall S.M."/>
            <person name="McNew L.A."/>
            <person name="Daligault H."/>
            <person name="Chapman C."/>
            <person name="Bruce D."/>
            <person name="Karavis M."/>
            <person name="Krepps M."/>
            <person name="McGregor P.A."/>
            <person name="Hong C."/>
            <person name="Park K.H."/>
            <person name="Akmal A."/>
            <person name="Feldman A."/>
            <person name="Lin J.S."/>
            <person name="Chang W.E."/>
            <person name="Higgs B.W."/>
            <person name="Demirev P."/>
            <person name="Lindquist J."/>
            <person name="Liem A."/>
            <person name="Fochler E."/>
            <person name="Read T.D."/>
            <person name="Tapia R."/>
            <person name="Johnson S."/>
            <person name="Bishop-Lilly K.A."/>
            <person name="Detter C."/>
            <person name="Han C."/>
            <person name="Sozhamannan S."/>
            <person name="Rosenzweig C.N."/>
            <person name="Skowronski E.W."/>
        </authorList>
    </citation>
    <scope>NUCLEOTIDE SEQUENCE [LARGE SCALE GENOMIC DNA]</scope>
    <source>
        <strain evidence="2 3">GYP-17</strain>
    </source>
</reference>
<dbReference type="Pfam" id="PF13091">
    <property type="entry name" value="PLDc_2"/>
    <property type="match status" value="2"/>
</dbReference>
<feature type="domain" description="PLD phosphodiesterase" evidence="1">
    <location>
        <begin position="167"/>
        <end position="194"/>
    </location>
</feature>
<dbReference type="SUPFAM" id="SSF56024">
    <property type="entry name" value="Phospholipase D/nuclease"/>
    <property type="match status" value="2"/>
</dbReference>
<protein>
    <recommendedName>
        <fullName evidence="1">PLD phosphodiesterase domain-containing protein</fullName>
    </recommendedName>
</protein>
<name>A0A432WMX8_9GAMM</name>
<dbReference type="GO" id="GO:0030572">
    <property type="term" value="F:phosphatidyltransferase activity"/>
    <property type="evidence" value="ECO:0007669"/>
    <property type="project" value="UniProtKB-ARBA"/>
</dbReference>
<dbReference type="SMART" id="SM00155">
    <property type="entry name" value="PLDc"/>
    <property type="match status" value="2"/>
</dbReference>
<dbReference type="CDD" id="cd09111">
    <property type="entry name" value="PLDc_ymdC_like_1"/>
    <property type="match status" value="1"/>
</dbReference>
<dbReference type="AlphaFoldDB" id="A0A432WMX8"/>
<feature type="domain" description="PLD phosphodiesterase" evidence="1">
    <location>
        <begin position="408"/>
        <end position="435"/>
    </location>
</feature>
<dbReference type="PROSITE" id="PS50035">
    <property type="entry name" value="PLD"/>
    <property type="match status" value="2"/>
</dbReference>